<dbReference type="RefSeq" id="WP_262393007.1">
    <property type="nucleotide sequence ID" value="NZ_BEXB01000026.1"/>
</dbReference>
<protein>
    <submittedName>
        <fullName evidence="2">Lipopolysaccharide 1,2-N-acetylglucosaminetransferase</fullName>
        <ecNumber evidence="2">2.4.1.56</ecNumber>
    </submittedName>
</protein>
<evidence type="ECO:0000313" key="2">
    <source>
        <dbReference type="EMBL" id="GAY77460.1"/>
    </source>
</evidence>
<dbReference type="Proteomes" id="UP000319716">
    <property type="component" value="Unassembled WGS sequence"/>
</dbReference>
<dbReference type="GO" id="GO:0008917">
    <property type="term" value="F:lipopolysaccharide N-acetylglucosaminyltransferase activity"/>
    <property type="evidence" value="ECO:0007669"/>
    <property type="project" value="UniProtKB-EC"/>
</dbReference>
<gene>
    <name evidence="2" type="ORF">NBRC111894_3014</name>
</gene>
<proteinExistence type="predicted"/>
<dbReference type="Pfam" id="PF00534">
    <property type="entry name" value="Glycos_transf_1"/>
    <property type="match status" value="1"/>
</dbReference>
<dbReference type="AlphaFoldDB" id="A0A4Y1ZET9"/>
<dbReference type="EC" id="2.4.1.56" evidence="2"/>
<dbReference type="InterPro" id="IPR001296">
    <property type="entry name" value="Glyco_trans_1"/>
</dbReference>
<dbReference type="Gene3D" id="3.40.50.2000">
    <property type="entry name" value="Glycogen Phosphorylase B"/>
    <property type="match status" value="2"/>
</dbReference>
<keyword evidence="2" id="KW-0328">Glycosyltransferase</keyword>
<feature type="domain" description="Glycosyl transferase family 1" evidence="1">
    <location>
        <begin position="181"/>
        <end position="235"/>
    </location>
</feature>
<comment type="caution">
    <text evidence="2">The sequence shown here is derived from an EMBL/GenBank/DDBJ whole genome shotgun (WGS) entry which is preliminary data.</text>
</comment>
<dbReference type="PANTHER" id="PTHR45947">
    <property type="entry name" value="SULFOQUINOVOSYL TRANSFERASE SQD2"/>
    <property type="match status" value="1"/>
</dbReference>
<reference evidence="2 3" key="1">
    <citation type="submission" date="2017-11" db="EMBL/GenBank/DDBJ databases">
        <title>Draft Genome Sequence of Sporolactobacillus inulinus NBRC 111894 Isolated from Koso, a Japanese Sugar-Vegetable Fermented Beverage.</title>
        <authorList>
            <person name="Chiou T.Y."/>
            <person name="Oshima K."/>
            <person name="Suda W."/>
            <person name="Hattori M."/>
            <person name="Takahashi T."/>
        </authorList>
    </citation>
    <scope>NUCLEOTIDE SEQUENCE [LARGE SCALE GENOMIC DNA]</scope>
    <source>
        <strain evidence="2 3">NBRC111894</strain>
    </source>
</reference>
<accession>A0A4Y1ZET9</accession>
<keyword evidence="2" id="KW-0808">Transferase</keyword>
<dbReference type="PANTHER" id="PTHR45947:SF3">
    <property type="entry name" value="SULFOQUINOVOSYL TRANSFERASE SQD2"/>
    <property type="match status" value="1"/>
</dbReference>
<name>A0A4Y1ZET9_9BACL</name>
<dbReference type="EMBL" id="BEXB01000026">
    <property type="protein sequence ID" value="GAY77460.1"/>
    <property type="molecule type" value="Genomic_DNA"/>
</dbReference>
<evidence type="ECO:0000259" key="1">
    <source>
        <dbReference type="Pfam" id="PF00534"/>
    </source>
</evidence>
<dbReference type="InterPro" id="IPR050194">
    <property type="entry name" value="Glycosyltransferase_grp1"/>
</dbReference>
<evidence type="ECO:0000313" key="3">
    <source>
        <dbReference type="Proteomes" id="UP000319716"/>
    </source>
</evidence>
<organism evidence="2 3">
    <name type="scientific">Sporolactobacillus inulinus</name>
    <dbReference type="NCBI Taxonomy" id="2078"/>
    <lineage>
        <taxon>Bacteria</taxon>
        <taxon>Bacillati</taxon>
        <taxon>Bacillota</taxon>
        <taxon>Bacilli</taxon>
        <taxon>Bacillales</taxon>
        <taxon>Sporolactobacillaceae</taxon>
        <taxon>Sporolactobacillus</taxon>
    </lineage>
</organism>
<dbReference type="SUPFAM" id="SSF53756">
    <property type="entry name" value="UDP-Glycosyltransferase/glycogen phosphorylase"/>
    <property type="match status" value="1"/>
</dbReference>
<sequence length="258" mass="30050">MVDLLVRENEQKNAIHLDLYSIEDSQAERQSQAFKNTTFYFVSAYDPFRRMRGFANRLCAKLRVRFCSHVFLNRTIHLLKKKRYDWIIVENRPLYIPKLRRNLSRRTRLALHLHNDTLSSDCFYARAVIARCDLVLSVSSSIEKRVKAAGAHADKACVLYNRIDTRLFYPANDPQLQLRVRQQCGIPENRQVILYYGRLNQGKGVPNLIHAFFHAWHNNPALYLVLLGDYSSKKDQILIQHALGRLRQQLLAAACHST</sequence>